<evidence type="ECO:0000313" key="5">
    <source>
        <dbReference type="EMBL" id="ATP19798.1"/>
    </source>
</evidence>
<feature type="region of interest" description="Disordered" evidence="2">
    <location>
        <begin position="610"/>
        <end position="637"/>
    </location>
</feature>
<dbReference type="NCBIfam" id="TIGR02675">
    <property type="entry name" value="tape_meas_nterm"/>
    <property type="match status" value="1"/>
</dbReference>
<reference evidence="5 6" key="1">
    <citation type="submission" date="2017-04" db="EMBL/GenBank/DDBJ databases">
        <title>Characterization, genome and methylation analysis of a phthalic acid esters degrading strain Sphingobium yanoikuyae SHJ.</title>
        <authorList>
            <person name="Feng L."/>
        </authorList>
    </citation>
    <scope>NUCLEOTIDE SEQUENCE [LARGE SCALE GENOMIC DNA]</scope>
    <source>
        <strain evidence="5 6">SHJ</strain>
    </source>
</reference>
<evidence type="ECO:0000256" key="2">
    <source>
        <dbReference type="SAM" id="MobiDB-lite"/>
    </source>
</evidence>
<evidence type="ECO:0000313" key="6">
    <source>
        <dbReference type="Proteomes" id="UP000037029"/>
    </source>
</evidence>
<evidence type="ECO:0000256" key="1">
    <source>
        <dbReference type="SAM" id="Coils"/>
    </source>
</evidence>
<keyword evidence="3" id="KW-0472">Membrane</keyword>
<dbReference type="EMBL" id="CP020925">
    <property type="protein sequence ID" value="ATP19798.1"/>
    <property type="molecule type" value="Genomic_DNA"/>
</dbReference>
<feature type="transmembrane region" description="Helical" evidence="3">
    <location>
        <begin position="422"/>
        <end position="441"/>
    </location>
</feature>
<accession>A0A0J9FUY4</accession>
<organism evidence="5 6">
    <name type="scientific">Sphingobium yanoikuyae</name>
    <name type="common">Sphingomonas yanoikuyae</name>
    <dbReference type="NCBI Taxonomy" id="13690"/>
    <lineage>
        <taxon>Bacteria</taxon>
        <taxon>Pseudomonadati</taxon>
        <taxon>Pseudomonadota</taxon>
        <taxon>Alphaproteobacteria</taxon>
        <taxon>Sphingomonadales</taxon>
        <taxon>Sphingomonadaceae</taxon>
        <taxon>Sphingobium</taxon>
    </lineage>
</organism>
<dbReference type="AlphaFoldDB" id="A0A0J9FUY4"/>
<feature type="domain" description="Tape measure protein N-terminal" evidence="4">
    <location>
        <begin position="173"/>
        <end position="366"/>
    </location>
</feature>
<keyword evidence="3" id="KW-1133">Transmembrane helix</keyword>
<name>A0A0J9FUY4_SPHYA</name>
<evidence type="ECO:0000259" key="4">
    <source>
        <dbReference type="Pfam" id="PF20155"/>
    </source>
</evidence>
<keyword evidence="3" id="KW-0812">Transmembrane</keyword>
<feature type="compositionally biased region" description="Low complexity" evidence="2">
    <location>
        <begin position="139"/>
        <end position="148"/>
    </location>
</feature>
<sequence>MPEIDPLILQLRADDAQYKASMKDVVRVNEQATGAILLAANKIDTAADKMIAAFQQMASSDKAAAATIVQAEAAKEQAAAKSAAAAVAAAKLEEQANARNAKAASDAAKAAEKAAKEEEQAHKDAAAAAEKAARDRESAAQAAADAMSESSESIQSSIRAIAASVAAYFTVDQLQNYADGFTRLQNNLRVAGVEGQELKQVQDRLFESAQKYGVEIEGLSNLYGQLTQASKELGASQSDIYGLTDAVSASLKITGISSEEASGALLQLTQALRGGKIQAEEYNSLLDGLYPLLQAAANGSSRFGGSVAKLTALVKDGKVSSDEFMKSILAGSSVLEGQASKATMTLSAGYTTLNNALTIYFGEADKANGVSAAMAEALGLLADNLDTIIPAVAALTVAVGVRYVAGVVAATTATQRWQAAMAAMQTVGLAVIVGAIGAVIARSNDLENTMESLEATSRDADKALQQAGVAADGAAKNVSDVGTNAASSEVKVRSFAGAVGLAAQKLYDLAKARQADLIADIEARRQKASLDYSDLYGQTSQGRRERHEQIGAVPGLSDIGPMLGVMKDDLASWLGFAPGDEQLKGKMGEIKAQLDKYDEALEGARTNLEQFAQSPDGSPAAASDSTKKARSGPTAEEITTRYNDDLSRLKAEQLQAELQVTTDAQKRADLQTELLDIEYKQRLADINASKEYSEERKDALRKELNALFGMDEKGSTVAGPANVYSAVFKDLSDQQKQMAQDALASEREALEAEADLITNRKDRLAAEQAILGIVEQEERQRLELQIANGQILDAAKARAELERRLAARREGLDRQYESPLEQRRREVRQTAANMGDAIEQIDIDAVDRLADGLANASAEYVKLGGVAGDVINGIIQDLVRLAAKQALFGSNGGAGIIGSIGSFLGLGGSSSVGGISAEAQSWLDNYTPKGFATGGYTGDGPRNEVAGVVHRGEYVIPANAVDRIGIQNLAALTSGDTSAARAMTGVTAAGMGARPVQQTVVVKVEANDYFDARVDQRATQVAAPIGVAASAQARNAAGSDATRAARRRIPGR</sequence>
<feature type="region of interest" description="Disordered" evidence="2">
    <location>
        <begin position="109"/>
        <end position="148"/>
    </location>
</feature>
<dbReference type="Proteomes" id="UP000037029">
    <property type="component" value="Chromosome"/>
</dbReference>
<feature type="compositionally biased region" description="Low complexity" evidence="2">
    <location>
        <begin position="612"/>
        <end position="624"/>
    </location>
</feature>
<keyword evidence="1" id="KW-0175">Coiled coil</keyword>
<feature type="transmembrane region" description="Helical" evidence="3">
    <location>
        <begin position="388"/>
        <end position="410"/>
    </location>
</feature>
<feature type="compositionally biased region" description="Basic and acidic residues" evidence="2">
    <location>
        <begin position="109"/>
        <end position="138"/>
    </location>
</feature>
<dbReference type="InterPro" id="IPR013491">
    <property type="entry name" value="Tape_meas_N"/>
</dbReference>
<evidence type="ECO:0000256" key="3">
    <source>
        <dbReference type="SAM" id="Phobius"/>
    </source>
</evidence>
<proteinExistence type="predicted"/>
<gene>
    <name evidence="5" type="ORF">BV87_16280</name>
</gene>
<dbReference type="Pfam" id="PF20155">
    <property type="entry name" value="TMP_3"/>
    <property type="match status" value="1"/>
</dbReference>
<feature type="coiled-coil region" evidence="1">
    <location>
        <begin position="740"/>
        <end position="804"/>
    </location>
</feature>
<protein>
    <recommendedName>
        <fullName evidence="4">Tape measure protein N-terminal domain-containing protein</fullName>
    </recommendedName>
</protein>